<protein>
    <recommendedName>
        <fullName evidence="4">YxlC family protein</fullName>
    </recommendedName>
</protein>
<dbReference type="InterPro" id="IPR035238">
    <property type="entry name" value="DUF5345"/>
</dbReference>
<gene>
    <name evidence="2" type="primary">yxlC</name>
    <name evidence="2" type="ORF">BACCIP111883_02146</name>
</gene>
<evidence type="ECO:0000256" key="1">
    <source>
        <dbReference type="SAM" id="Phobius"/>
    </source>
</evidence>
<comment type="caution">
    <text evidence="2">The sequence shown here is derived from an EMBL/GenBank/DDBJ whole genome shotgun (WGS) entry which is preliminary data.</text>
</comment>
<keyword evidence="1" id="KW-1133">Transmembrane helix</keyword>
<proteinExistence type="predicted"/>
<keyword evidence="1" id="KW-0472">Membrane</keyword>
<keyword evidence="3" id="KW-1185">Reference proteome</keyword>
<reference evidence="2 3" key="1">
    <citation type="submission" date="2021-10" db="EMBL/GenBank/DDBJ databases">
        <authorList>
            <person name="Criscuolo A."/>
        </authorList>
    </citation>
    <scope>NUCLEOTIDE SEQUENCE [LARGE SCALE GENOMIC DNA]</scope>
    <source>
        <strain evidence="3">CIP 111883</strain>
    </source>
</reference>
<evidence type="ECO:0000313" key="3">
    <source>
        <dbReference type="Proteomes" id="UP000789833"/>
    </source>
</evidence>
<dbReference type="RefSeq" id="WP_230501259.1">
    <property type="nucleotide sequence ID" value="NZ_CAKJTJ010000009.1"/>
</dbReference>
<name>A0ABM8YMZ7_9BACI</name>
<dbReference type="Pfam" id="PF17280">
    <property type="entry name" value="DUF5345"/>
    <property type="match status" value="1"/>
</dbReference>
<dbReference type="EMBL" id="CAKJTJ010000009">
    <property type="protein sequence ID" value="CAG9621374.1"/>
    <property type="molecule type" value="Genomic_DNA"/>
</dbReference>
<feature type="transmembrane region" description="Helical" evidence="1">
    <location>
        <begin position="53"/>
        <end position="71"/>
    </location>
</feature>
<sequence length="107" mass="12279">MKNNDDKKLFTRLQKDWEQLDTLGEPPIPTAPQLKEQLQMAKIKQRKAFQKEFALFIVTALIILTTFTTVISKAPMIFVITQAIAFIAAPTFYFLLRKSKQEGSMLT</sequence>
<dbReference type="Proteomes" id="UP000789833">
    <property type="component" value="Unassembled WGS sequence"/>
</dbReference>
<evidence type="ECO:0008006" key="4">
    <source>
        <dbReference type="Google" id="ProtNLM"/>
    </source>
</evidence>
<feature type="transmembrane region" description="Helical" evidence="1">
    <location>
        <begin position="77"/>
        <end position="96"/>
    </location>
</feature>
<organism evidence="2 3">
    <name type="scientific">Sutcliffiella rhizosphaerae</name>
    <dbReference type="NCBI Taxonomy" id="2880967"/>
    <lineage>
        <taxon>Bacteria</taxon>
        <taxon>Bacillati</taxon>
        <taxon>Bacillota</taxon>
        <taxon>Bacilli</taxon>
        <taxon>Bacillales</taxon>
        <taxon>Bacillaceae</taxon>
        <taxon>Sutcliffiella</taxon>
    </lineage>
</organism>
<accession>A0ABM8YMZ7</accession>
<evidence type="ECO:0000313" key="2">
    <source>
        <dbReference type="EMBL" id="CAG9621374.1"/>
    </source>
</evidence>
<keyword evidence="1" id="KW-0812">Transmembrane</keyword>